<comment type="subcellular location">
    <subcellularLocation>
        <location evidence="6">Cytoplasm</location>
    </subcellularLocation>
</comment>
<dbReference type="InterPro" id="IPR003761">
    <property type="entry name" value="Exonuc_VII_S"/>
</dbReference>
<gene>
    <name evidence="6 7" type="primary">xseB</name>
    <name evidence="7" type="ORF">IAB71_04355</name>
</gene>
<dbReference type="Proteomes" id="UP000824169">
    <property type="component" value="Unassembled WGS sequence"/>
</dbReference>
<comment type="similarity">
    <text evidence="1 6">Belongs to the XseB family.</text>
</comment>
<keyword evidence="2 6" id="KW-0963">Cytoplasm</keyword>
<dbReference type="PIRSF" id="PIRSF006488">
    <property type="entry name" value="Exonuc_VII_S"/>
    <property type="match status" value="1"/>
</dbReference>
<evidence type="ECO:0000313" key="8">
    <source>
        <dbReference type="Proteomes" id="UP000824169"/>
    </source>
</evidence>
<comment type="catalytic activity">
    <reaction evidence="6">
        <text>Exonucleolytic cleavage in either 5'- to 3'- or 3'- to 5'-direction to yield nucleoside 5'-phosphates.</text>
        <dbReference type="EC" id="3.1.11.6"/>
    </reaction>
</comment>
<evidence type="ECO:0000256" key="6">
    <source>
        <dbReference type="HAMAP-Rule" id="MF_00337"/>
    </source>
</evidence>
<dbReference type="EC" id="3.1.11.6" evidence="6"/>
<organism evidence="7 8">
    <name type="scientific">Candidatus Scatomonas pullistercoris</name>
    <dbReference type="NCBI Taxonomy" id="2840920"/>
    <lineage>
        <taxon>Bacteria</taxon>
        <taxon>Bacillati</taxon>
        <taxon>Bacillota</taxon>
        <taxon>Clostridia</taxon>
        <taxon>Lachnospirales</taxon>
        <taxon>Lachnospiraceae</taxon>
        <taxon>Lachnospiraceae incertae sedis</taxon>
        <taxon>Candidatus Scatomonas</taxon>
    </lineage>
</organism>
<evidence type="ECO:0000256" key="1">
    <source>
        <dbReference type="ARBA" id="ARBA00009998"/>
    </source>
</evidence>
<keyword evidence="5 6" id="KW-0269">Exonuclease</keyword>
<dbReference type="HAMAP" id="MF_00337">
    <property type="entry name" value="Exonuc_7_S"/>
    <property type="match status" value="1"/>
</dbReference>
<dbReference type="GO" id="GO:0008855">
    <property type="term" value="F:exodeoxyribonuclease VII activity"/>
    <property type="evidence" value="ECO:0007669"/>
    <property type="project" value="UniProtKB-UniRule"/>
</dbReference>
<dbReference type="GO" id="GO:0005829">
    <property type="term" value="C:cytosol"/>
    <property type="evidence" value="ECO:0007669"/>
    <property type="project" value="TreeGrafter"/>
</dbReference>
<comment type="subunit">
    <text evidence="6">Heterooligomer composed of large and small subunits.</text>
</comment>
<dbReference type="AlphaFoldDB" id="A0A9D1P327"/>
<dbReference type="Pfam" id="PF02609">
    <property type="entry name" value="Exonuc_VII_S"/>
    <property type="match status" value="1"/>
</dbReference>
<dbReference type="PANTHER" id="PTHR34137:SF1">
    <property type="entry name" value="EXODEOXYRIBONUCLEASE 7 SMALL SUBUNIT"/>
    <property type="match status" value="1"/>
</dbReference>
<sequence length="72" mass="8487">MEEPQKQEKSLEEAFEELDALAERLEEKGISLDESFRLYKQGMDLLQFCSRQIDTVEKKMLQIDENGEISEF</sequence>
<comment type="caution">
    <text evidence="7">The sequence shown here is derived from an EMBL/GenBank/DDBJ whole genome shotgun (WGS) entry which is preliminary data.</text>
</comment>
<dbReference type="GO" id="GO:0009318">
    <property type="term" value="C:exodeoxyribonuclease VII complex"/>
    <property type="evidence" value="ECO:0007669"/>
    <property type="project" value="UniProtKB-UniRule"/>
</dbReference>
<keyword evidence="4 6" id="KW-0378">Hydrolase</keyword>
<evidence type="ECO:0000313" key="7">
    <source>
        <dbReference type="EMBL" id="HIV25010.1"/>
    </source>
</evidence>
<protein>
    <recommendedName>
        <fullName evidence="6">Exodeoxyribonuclease 7 small subunit</fullName>
        <ecNumber evidence="6">3.1.11.6</ecNumber>
    </recommendedName>
    <alternativeName>
        <fullName evidence="6">Exodeoxyribonuclease VII small subunit</fullName>
        <shortName evidence="6">Exonuclease VII small subunit</shortName>
    </alternativeName>
</protein>
<dbReference type="SUPFAM" id="SSF116842">
    <property type="entry name" value="XseB-like"/>
    <property type="match status" value="1"/>
</dbReference>
<evidence type="ECO:0000256" key="2">
    <source>
        <dbReference type="ARBA" id="ARBA00022490"/>
    </source>
</evidence>
<accession>A0A9D1P327</accession>
<reference evidence="7" key="1">
    <citation type="submission" date="2020-10" db="EMBL/GenBank/DDBJ databases">
        <authorList>
            <person name="Gilroy R."/>
        </authorList>
    </citation>
    <scope>NUCLEOTIDE SEQUENCE</scope>
    <source>
        <strain evidence="7">CHK188-20938</strain>
    </source>
</reference>
<comment type="function">
    <text evidence="6">Bidirectionally degrades single-stranded DNA into large acid-insoluble oligonucleotides, which are then degraded further into small acid-soluble oligonucleotides.</text>
</comment>
<name>A0A9D1P327_9FIRM</name>
<dbReference type="PANTHER" id="PTHR34137">
    <property type="entry name" value="EXODEOXYRIBONUCLEASE 7 SMALL SUBUNIT"/>
    <property type="match status" value="1"/>
</dbReference>
<evidence type="ECO:0000256" key="3">
    <source>
        <dbReference type="ARBA" id="ARBA00022722"/>
    </source>
</evidence>
<dbReference type="GO" id="GO:0006308">
    <property type="term" value="P:DNA catabolic process"/>
    <property type="evidence" value="ECO:0007669"/>
    <property type="project" value="UniProtKB-UniRule"/>
</dbReference>
<proteinExistence type="inferred from homology"/>
<dbReference type="EMBL" id="DVOO01000011">
    <property type="protein sequence ID" value="HIV25010.1"/>
    <property type="molecule type" value="Genomic_DNA"/>
</dbReference>
<dbReference type="InterPro" id="IPR037004">
    <property type="entry name" value="Exonuc_VII_ssu_sf"/>
</dbReference>
<dbReference type="Gene3D" id="1.10.287.1040">
    <property type="entry name" value="Exonuclease VII, small subunit"/>
    <property type="match status" value="1"/>
</dbReference>
<evidence type="ECO:0000256" key="5">
    <source>
        <dbReference type="ARBA" id="ARBA00022839"/>
    </source>
</evidence>
<evidence type="ECO:0000256" key="4">
    <source>
        <dbReference type="ARBA" id="ARBA00022801"/>
    </source>
</evidence>
<reference evidence="7" key="2">
    <citation type="journal article" date="2021" name="PeerJ">
        <title>Extensive microbial diversity within the chicken gut microbiome revealed by metagenomics and culture.</title>
        <authorList>
            <person name="Gilroy R."/>
            <person name="Ravi A."/>
            <person name="Getino M."/>
            <person name="Pursley I."/>
            <person name="Horton D.L."/>
            <person name="Alikhan N.F."/>
            <person name="Baker D."/>
            <person name="Gharbi K."/>
            <person name="Hall N."/>
            <person name="Watson M."/>
            <person name="Adriaenssens E.M."/>
            <person name="Foster-Nyarko E."/>
            <person name="Jarju S."/>
            <person name="Secka A."/>
            <person name="Antonio M."/>
            <person name="Oren A."/>
            <person name="Chaudhuri R.R."/>
            <person name="La Ragione R."/>
            <person name="Hildebrand F."/>
            <person name="Pallen M.J."/>
        </authorList>
    </citation>
    <scope>NUCLEOTIDE SEQUENCE</scope>
    <source>
        <strain evidence="7">CHK188-20938</strain>
    </source>
</reference>
<keyword evidence="3 6" id="KW-0540">Nuclease</keyword>
<dbReference type="NCBIfam" id="TIGR01280">
    <property type="entry name" value="xseB"/>
    <property type="match status" value="1"/>
</dbReference>